<protein>
    <submittedName>
        <fullName evidence="3">Deazaflavin-dependent oxidoreductase, nitroreductase family</fullName>
    </submittedName>
</protein>
<keyword evidence="4" id="KW-1185">Reference proteome</keyword>
<dbReference type="GO" id="GO:0070967">
    <property type="term" value="F:coenzyme F420 binding"/>
    <property type="evidence" value="ECO:0007669"/>
    <property type="project" value="TreeGrafter"/>
</dbReference>
<name>A0A0S4QWB6_9ACTN</name>
<dbReference type="NCBIfam" id="TIGR00026">
    <property type="entry name" value="hi_GC_TIGR00026"/>
    <property type="match status" value="1"/>
</dbReference>
<dbReference type="Pfam" id="PF04075">
    <property type="entry name" value="F420H2_quin_red"/>
    <property type="match status" value="1"/>
</dbReference>
<dbReference type="GO" id="GO:0005886">
    <property type="term" value="C:plasma membrane"/>
    <property type="evidence" value="ECO:0007669"/>
    <property type="project" value="TreeGrafter"/>
</dbReference>
<reference evidence="4" key="1">
    <citation type="submission" date="2015-11" db="EMBL/GenBank/DDBJ databases">
        <authorList>
            <person name="Varghese N."/>
        </authorList>
    </citation>
    <scope>NUCLEOTIDE SEQUENCE [LARGE SCALE GENOMIC DNA]</scope>
    <source>
        <strain evidence="4">DSM 45899</strain>
    </source>
</reference>
<dbReference type="InterPro" id="IPR012349">
    <property type="entry name" value="Split_barrel_FMN-bd"/>
</dbReference>
<dbReference type="PANTHER" id="PTHR39428">
    <property type="entry name" value="F420H(2)-DEPENDENT QUINONE REDUCTASE RV1261C"/>
    <property type="match status" value="1"/>
</dbReference>
<gene>
    <name evidence="3" type="ORF">Ga0074812_13032</name>
</gene>
<proteinExistence type="inferred from homology"/>
<dbReference type="Proteomes" id="UP000198802">
    <property type="component" value="Unassembled WGS sequence"/>
</dbReference>
<sequence>MTETTPSDSPMDWIADHTRRYLDSDGTDGHLWHGIDGSFTQGAPTLLLTTRGRRSGKLRRTPLIYGRDGNDYIIVASKAGFPEHPLWYLNLLTHPEVELQVGAERFPAKARVAEPAEKARLWPTMTALWPDYDAYQSSTDRDIPIVLLERI</sequence>
<comment type="catalytic activity">
    <reaction evidence="2">
        <text>oxidized coenzyme F420-(gamma-L-Glu)(n) + a quinol + H(+) = reduced coenzyme F420-(gamma-L-Glu)(n) + a quinone</text>
        <dbReference type="Rhea" id="RHEA:39663"/>
        <dbReference type="Rhea" id="RHEA-COMP:12939"/>
        <dbReference type="Rhea" id="RHEA-COMP:14378"/>
        <dbReference type="ChEBI" id="CHEBI:15378"/>
        <dbReference type="ChEBI" id="CHEBI:24646"/>
        <dbReference type="ChEBI" id="CHEBI:132124"/>
        <dbReference type="ChEBI" id="CHEBI:133980"/>
        <dbReference type="ChEBI" id="CHEBI:139511"/>
    </reaction>
</comment>
<dbReference type="EMBL" id="FAOZ01000030">
    <property type="protein sequence ID" value="CUU59652.1"/>
    <property type="molecule type" value="Genomic_DNA"/>
</dbReference>
<accession>A0A0S4QWB6</accession>
<evidence type="ECO:0000313" key="3">
    <source>
        <dbReference type="EMBL" id="CUU59652.1"/>
    </source>
</evidence>
<evidence type="ECO:0000256" key="1">
    <source>
        <dbReference type="ARBA" id="ARBA00008710"/>
    </source>
</evidence>
<evidence type="ECO:0000256" key="2">
    <source>
        <dbReference type="ARBA" id="ARBA00049106"/>
    </source>
</evidence>
<dbReference type="PANTHER" id="PTHR39428:SF3">
    <property type="entry name" value="DEAZAFLAVIN-DEPENDENT NITROREDUCTASE"/>
    <property type="match status" value="1"/>
</dbReference>
<dbReference type="RefSeq" id="WP_091283880.1">
    <property type="nucleotide sequence ID" value="NZ_FAOZ01000030.1"/>
</dbReference>
<dbReference type="GO" id="GO:0016491">
    <property type="term" value="F:oxidoreductase activity"/>
    <property type="evidence" value="ECO:0007669"/>
    <property type="project" value="InterPro"/>
</dbReference>
<dbReference type="SUPFAM" id="SSF50475">
    <property type="entry name" value="FMN-binding split barrel"/>
    <property type="match status" value="1"/>
</dbReference>
<dbReference type="Gene3D" id="2.30.110.10">
    <property type="entry name" value="Electron Transport, Fmn-binding Protein, Chain A"/>
    <property type="match status" value="1"/>
</dbReference>
<evidence type="ECO:0000313" key="4">
    <source>
        <dbReference type="Proteomes" id="UP000198802"/>
    </source>
</evidence>
<comment type="similarity">
    <text evidence="1">Belongs to the F420H(2)-dependent quinone reductase family.</text>
</comment>
<organism evidence="3 4">
    <name type="scientific">Parafrankia irregularis</name>
    <dbReference type="NCBI Taxonomy" id="795642"/>
    <lineage>
        <taxon>Bacteria</taxon>
        <taxon>Bacillati</taxon>
        <taxon>Actinomycetota</taxon>
        <taxon>Actinomycetes</taxon>
        <taxon>Frankiales</taxon>
        <taxon>Frankiaceae</taxon>
        <taxon>Parafrankia</taxon>
    </lineage>
</organism>
<dbReference type="InterPro" id="IPR004378">
    <property type="entry name" value="F420H2_quin_Rdtase"/>
</dbReference>
<dbReference type="AlphaFoldDB" id="A0A0S4QWB6"/>